<organism evidence="3 4">
    <name type="scientific">Lymnaea stagnalis</name>
    <name type="common">Great pond snail</name>
    <name type="synonym">Helix stagnalis</name>
    <dbReference type="NCBI Taxonomy" id="6523"/>
    <lineage>
        <taxon>Eukaryota</taxon>
        <taxon>Metazoa</taxon>
        <taxon>Spiralia</taxon>
        <taxon>Lophotrochozoa</taxon>
        <taxon>Mollusca</taxon>
        <taxon>Gastropoda</taxon>
        <taxon>Heterobranchia</taxon>
        <taxon>Euthyneura</taxon>
        <taxon>Panpulmonata</taxon>
        <taxon>Hygrophila</taxon>
        <taxon>Lymnaeoidea</taxon>
        <taxon>Lymnaeidae</taxon>
        <taxon>Lymnaea</taxon>
    </lineage>
</organism>
<dbReference type="GO" id="GO:0005216">
    <property type="term" value="F:monoatomic ion channel activity"/>
    <property type="evidence" value="ECO:0007669"/>
    <property type="project" value="InterPro"/>
</dbReference>
<dbReference type="Pfam" id="PF02932">
    <property type="entry name" value="Neur_chan_memb"/>
    <property type="match status" value="1"/>
</dbReference>
<feature type="domain" description="Neurotransmitter-gated ion-channel transmembrane" evidence="2">
    <location>
        <begin position="61"/>
        <end position="198"/>
    </location>
</feature>
<sequence>MQFNTDYFSAEVGTTFYVNHGEWEIIDKHIRIFNLTATVEFSCIQIQFTLKRRPYFLLVNIVLPVIFLSFLNILVFVIPADSGEKIGYGITVLLALSVFMSIIGSMLPRSSSKIPKVTLYLFILLIISMLTVIVSIVIVYLHHLEEKEVKHQKVKARYSSAVSKVAQLRRAVSVFQAPRDTKQDNPKTQRLSFASAATLAEQSEAPPLSHGMGDNHEAENGVEVDGVKISKPKPSKYKLIGKYIDFVSFIVFLAVWSAVTLGFMLDISI</sequence>
<keyword evidence="1" id="KW-1133">Transmembrane helix</keyword>
<keyword evidence="1" id="KW-0812">Transmembrane</keyword>
<dbReference type="Gene3D" id="1.20.58.390">
    <property type="entry name" value="Neurotransmitter-gated ion-channel transmembrane domain"/>
    <property type="match status" value="1"/>
</dbReference>
<feature type="transmembrane region" description="Helical" evidence="1">
    <location>
        <begin position="55"/>
        <end position="80"/>
    </location>
</feature>
<dbReference type="PANTHER" id="PTHR18945">
    <property type="entry name" value="NEUROTRANSMITTER GATED ION CHANNEL"/>
    <property type="match status" value="1"/>
</dbReference>
<dbReference type="InterPro" id="IPR006029">
    <property type="entry name" value="Neurotrans-gated_channel_TM"/>
</dbReference>
<name>A0AAV2GZM1_LYMST</name>
<reference evidence="3 4" key="1">
    <citation type="submission" date="2024-04" db="EMBL/GenBank/DDBJ databases">
        <authorList>
            <consortium name="Genoscope - CEA"/>
            <person name="William W."/>
        </authorList>
    </citation>
    <scope>NUCLEOTIDE SEQUENCE [LARGE SCALE GENOMIC DNA]</scope>
</reference>
<dbReference type="AlphaFoldDB" id="A0AAV2GZM1"/>
<dbReference type="InterPro" id="IPR006201">
    <property type="entry name" value="Neur_channel"/>
</dbReference>
<dbReference type="SUPFAM" id="SSF90112">
    <property type="entry name" value="Neurotransmitter-gated ion-channel transmembrane pore"/>
    <property type="match status" value="1"/>
</dbReference>
<dbReference type="InterPro" id="IPR036719">
    <property type="entry name" value="Neuro-gated_channel_TM_sf"/>
</dbReference>
<protein>
    <recommendedName>
        <fullName evidence="2">Neurotransmitter-gated ion-channel transmembrane domain-containing protein</fullName>
    </recommendedName>
</protein>
<evidence type="ECO:0000256" key="1">
    <source>
        <dbReference type="SAM" id="Phobius"/>
    </source>
</evidence>
<comment type="caution">
    <text evidence="3">The sequence shown here is derived from an EMBL/GenBank/DDBJ whole genome shotgun (WGS) entry which is preliminary data.</text>
</comment>
<evidence type="ECO:0000313" key="3">
    <source>
        <dbReference type="EMBL" id="CAL1526860.1"/>
    </source>
</evidence>
<keyword evidence="1" id="KW-0472">Membrane</keyword>
<accession>A0AAV2GZM1</accession>
<dbReference type="GO" id="GO:0004888">
    <property type="term" value="F:transmembrane signaling receptor activity"/>
    <property type="evidence" value="ECO:0007669"/>
    <property type="project" value="InterPro"/>
</dbReference>
<feature type="transmembrane region" description="Helical" evidence="1">
    <location>
        <begin position="243"/>
        <end position="265"/>
    </location>
</feature>
<dbReference type="CDD" id="cd19051">
    <property type="entry name" value="LGIC_TM_cation"/>
    <property type="match status" value="1"/>
</dbReference>
<dbReference type="InterPro" id="IPR038050">
    <property type="entry name" value="Neuro_actylchol_rec"/>
</dbReference>
<evidence type="ECO:0000313" key="4">
    <source>
        <dbReference type="Proteomes" id="UP001497497"/>
    </source>
</evidence>
<evidence type="ECO:0000259" key="2">
    <source>
        <dbReference type="Pfam" id="PF02932"/>
    </source>
</evidence>
<dbReference type="Proteomes" id="UP001497497">
    <property type="component" value="Unassembled WGS sequence"/>
</dbReference>
<feature type="transmembrane region" description="Helical" evidence="1">
    <location>
        <begin position="119"/>
        <end position="141"/>
    </location>
</feature>
<proteinExistence type="predicted"/>
<gene>
    <name evidence="3" type="ORF">GSLYS_00001037001</name>
</gene>
<dbReference type="EMBL" id="CAXITT010000009">
    <property type="protein sequence ID" value="CAL1526860.1"/>
    <property type="molecule type" value="Genomic_DNA"/>
</dbReference>
<keyword evidence="4" id="KW-1185">Reference proteome</keyword>
<feature type="transmembrane region" description="Helical" evidence="1">
    <location>
        <begin position="86"/>
        <end position="107"/>
    </location>
</feature>
<dbReference type="GO" id="GO:0016020">
    <property type="term" value="C:membrane"/>
    <property type="evidence" value="ECO:0007669"/>
    <property type="project" value="InterPro"/>
</dbReference>